<dbReference type="GO" id="GO:0016740">
    <property type="term" value="F:transferase activity"/>
    <property type="evidence" value="ECO:0007669"/>
    <property type="project" value="UniProtKB-KW"/>
</dbReference>
<evidence type="ECO:0000256" key="1">
    <source>
        <dbReference type="ARBA" id="ARBA00001946"/>
    </source>
</evidence>
<dbReference type="InterPro" id="IPR008949">
    <property type="entry name" value="Isoprenoid_synthase_dom_sf"/>
</dbReference>
<dbReference type="PROSITE" id="PS00444">
    <property type="entry name" value="POLYPRENYL_SYNTHASE_2"/>
    <property type="match status" value="1"/>
</dbReference>
<keyword evidence="3 6" id="KW-0808">Transferase</keyword>
<evidence type="ECO:0000256" key="6">
    <source>
        <dbReference type="RuleBase" id="RU004466"/>
    </source>
</evidence>
<evidence type="ECO:0000256" key="3">
    <source>
        <dbReference type="ARBA" id="ARBA00022679"/>
    </source>
</evidence>
<dbReference type="Pfam" id="PF00348">
    <property type="entry name" value="polyprenyl_synt"/>
    <property type="match status" value="1"/>
</dbReference>
<dbReference type="Proteomes" id="UP001596380">
    <property type="component" value="Unassembled WGS sequence"/>
</dbReference>
<accession>A0ABW2CS97</accession>
<dbReference type="PROSITE" id="PS00723">
    <property type="entry name" value="POLYPRENYL_SYNTHASE_1"/>
    <property type="match status" value="1"/>
</dbReference>
<evidence type="ECO:0000256" key="4">
    <source>
        <dbReference type="ARBA" id="ARBA00022723"/>
    </source>
</evidence>
<protein>
    <submittedName>
        <fullName evidence="7">Polyprenyl synthetase family protein</fullName>
        <ecNumber evidence="7">2.5.1.-</ecNumber>
    </submittedName>
</protein>
<sequence>MEAGCDGTEPDPCGPVRERVEAALAEFMDARLRGLEDETAAAVFGTARDFVLSGGKRIRPLLCYWGWRGANGGDCAEILKAAAALEIFHAFCLIHDDIMDDSDLRRGRPSLHRTLAGLHASRRWRGDARQFGIATAILLGDLCMTWADELLHTSGLPRRRLASARRYYHRMRSELCYGQHLDILEQARGPSSTERSLDVVRYKTAKYTVERPLHLGGALAGAPPGLLAAYSAFGLALGEAFQLRDDLLGAFGDPAVTGKPNLDDLRSGKPTVLVAHAVRHAAPAERRLLDRLLGDPRLGEDGADLLRRVLRDTGARAATESMITERGERARAALAEAPIEPCARRALAGLIGPAIHRTA</sequence>
<dbReference type="SUPFAM" id="SSF48576">
    <property type="entry name" value="Terpenoid synthases"/>
    <property type="match status" value="1"/>
</dbReference>
<name>A0ABW2CS97_9ACTN</name>
<dbReference type="Gene3D" id="1.10.600.10">
    <property type="entry name" value="Farnesyl Diphosphate Synthase"/>
    <property type="match status" value="1"/>
</dbReference>
<evidence type="ECO:0000313" key="7">
    <source>
        <dbReference type="EMBL" id="MFC6883856.1"/>
    </source>
</evidence>
<evidence type="ECO:0000313" key="8">
    <source>
        <dbReference type="Proteomes" id="UP001596380"/>
    </source>
</evidence>
<gene>
    <name evidence="7" type="ORF">ACFQKB_29145</name>
</gene>
<evidence type="ECO:0000256" key="5">
    <source>
        <dbReference type="ARBA" id="ARBA00022842"/>
    </source>
</evidence>
<comment type="cofactor">
    <cofactor evidence="1">
        <name>Mg(2+)</name>
        <dbReference type="ChEBI" id="CHEBI:18420"/>
    </cofactor>
</comment>
<dbReference type="PANTHER" id="PTHR12001:SF85">
    <property type="entry name" value="SHORT CHAIN ISOPRENYL DIPHOSPHATE SYNTHASE"/>
    <property type="match status" value="1"/>
</dbReference>
<comment type="similarity">
    <text evidence="2 6">Belongs to the FPP/GGPP synthase family.</text>
</comment>
<comment type="caution">
    <text evidence="7">The sequence shown here is derived from an EMBL/GenBank/DDBJ whole genome shotgun (WGS) entry which is preliminary data.</text>
</comment>
<dbReference type="RefSeq" id="WP_160823088.1">
    <property type="nucleotide sequence ID" value="NZ_JBHSXS010000022.1"/>
</dbReference>
<proteinExistence type="inferred from homology"/>
<dbReference type="InterPro" id="IPR033749">
    <property type="entry name" value="Polyprenyl_synt_CS"/>
</dbReference>
<dbReference type="EMBL" id="JBHSXS010000022">
    <property type="protein sequence ID" value="MFC6883856.1"/>
    <property type="molecule type" value="Genomic_DNA"/>
</dbReference>
<organism evidence="7 8">
    <name type="scientific">Actinomadura yumaensis</name>
    <dbReference type="NCBI Taxonomy" id="111807"/>
    <lineage>
        <taxon>Bacteria</taxon>
        <taxon>Bacillati</taxon>
        <taxon>Actinomycetota</taxon>
        <taxon>Actinomycetes</taxon>
        <taxon>Streptosporangiales</taxon>
        <taxon>Thermomonosporaceae</taxon>
        <taxon>Actinomadura</taxon>
    </lineage>
</organism>
<keyword evidence="4" id="KW-0479">Metal-binding</keyword>
<reference evidence="8" key="1">
    <citation type="journal article" date="2019" name="Int. J. Syst. Evol. Microbiol.">
        <title>The Global Catalogue of Microorganisms (GCM) 10K type strain sequencing project: providing services to taxonomists for standard genome sequencing and annotation.</title>
        <authorList>
            <consortium name="The Broad Institute Genomics Platform"/>
            <consortium name="The Broad Institute Genome Sequencing Center for Infectious Disease"/>
            <person name="Wu L."/>
            <person name="Ma J."/>
        </authorList>
    </citation>
    <scope>NUCLEOTIDE SEQUENCE [LARGE SCALE GENOMIC DNA]</scope>
    <source>
        <strain evidence="8">JCM 3369</strain>
    </source>
</reference>
<dbReference type="CDD" id="cd00685">
    <property type="entry name" value="Trans_IPPS_HT"/>
    <property type="match status" value="1"/>
</dbReference>
<dbReference type="EC" id="2.5.1.-" evidence="7"/>
<dbReference type="PANTHER" id="PTHR12001">
    <property type="entry name" value="GERANYLGERANYL PYROPHOSPHATE SYNTHASE"/>
    <property type="match status" value="1"/>
</dbReference>
<dbReference type="SFLD" id="SFLDS00005">
    <property type="entry name" value="Isoprenoid_Synthase_Type_I"/>
    <property type="match status" value="1"/>
</dbReference>
<keyword evidence="8" id="KW-1185">Reference proteome</keyword>
<evidence type="ECO:0000256" key="2">
    <source>
        <dbReference type="ARBA" id="ARBA00006706"/>
    </source>
</evidence>
<dbReference type="SFLD" id="SFLDG01017">
    <property type="entry name" value="Polyprenyl_Transferase_Like"/>
    <property type="match status" value="1"/>
</dbReference>
<dbReference type="InterPro" id="IPR000092">
    <property type="entry name" value="Polyprenyl_synt"/>
</dbReference>
<keyword evidence="5" id="KW-0460">Magnesium</keyword>